<evidence type="ECO:0000313" key="4">
    <source>
        <dbReference type="Proteomes" id="UP000800041"/>
    </source>
</evidence>
<keyword evidence="2" id="KW-1133">Transmembrane helix</keyword>
<evidence type="ECO:0000256" key="1">
    <source>
        <dbReference type="SAM" id="Coils"/>
    </source>
</evidence>
<accession>A0A6G1H846</accession>
<dbReference type="EMBL" id="ML977146">
    <property type="protein sequence ID" value="KAF1989227.1"/>
    <property type="molecule type" value="Genomic_DNA"/>
</dbReference>
<evidence type="ECO:0000313" key="3">
    <source>
        <dbReference type="EMBL" id="KAF1989227.1"/>
    </source>
</evidence>
<keyword evidence="2" id="KW-0812">Transmembrane</keyword>
<sequence>MSAAQHKIRTLVWTGAIFSITVAGTLYGANLKTDQEAKKERKAYTQIVSDEQIIRLHLAKDKLLARRKELQNKIAEIESRQRTEE</sequence>
<reference evidence="3" key="1">
    <citation type="journal article" date="2020" name="Stud. Mycol.">
        <title>101 Dothideomycetes genomes: a test case for predicting lifestyles and emergence of pathogens.</title>
        <authorList>
            <person name="Haridas S."/>
            <person name="Albert R."/>
            <person name="Binder M."/>
            <person name="Bloem J."/>
            <person name="Labutti K."/>
            <person name="Salamov A."/>
            <person name="Andreopoulos B."/>
            <person name="Baker S."/>
            <person name="Barry K."/>
            <person name="Bills G."/>
            <person name="Bluhm B."/>
            <person name="Cannon C."/>
            <person name="Castanera R."/>
            <person name="Culley D."/>
            <person name="Daum C."/>
            <person name="Ezra D."/>
            <person name="Gonzalez J."/>
            <person name="Henrissat B."/>
            <person name="Kuo A."/>
            <person name="Liang C."/>
            <person name="Lipzen A."/>
            <person name="Lutzoni F."/>
            <person name="Magnuson J."/>
            <person name="Mondo S."/>
            <person name="Nolan M."/>
            <person name="Ohm R."/>
            <person name="Pangilinan J."/>
            <person name="Park H.-J."/>
            <person name="Ramirez L."/>
            <person name="Alfaro M."/>
            <person name="Sun H."/>
            <person name="Tritt A."/>
            <person name="Yoshinaga Y."/>
            <person name="Zwiers L.-H."/>
            <person name="Turgeon B."/>
            <person name="Goodwin S."/>
            <person name="Spatafora J."/>
            <person name="Crous P."/>
            <person name="Grigoriev I."/>
        </authorList>
    </citation>
    <scope>NUCLEOTIDE SEQUENCE</scope>
    <source>
        <strain evidence="3">CBS 113979</strain>
    </source>
</reference>
<dbReference type="AlphaFoldDB" id="A0A6G1H846"/>
<keyword evidence="2" id="KW-0472">Membrane</keyword>
<organism evidence="3 4">
    <name type="scientific">Aulographum hederae CBS 113979</name>
    <dbReference type="NCBI Taxonomy" id="1176131"/>
    <lineage>
        <taxon>Eukaryota</taxon>
        <taxon>Fungi</taxon>
        <taxon>Dikarya</taxon>
        <taxon>Ascomycota</taxon>
        <taxon>Pezizomycotina</taxon>
        <taxon>Dothideomycetes</taxon>
        <taxon>Pleosporomycetidae</taxon>
        <taxon>Aulographales</taxon>
        <taxon>Aulographaceae</taxon>
    </lineage>
</organism>
<proteinExistence type="predicted"/>
<protein>
    <submittedName>
        <fullName evidence="3">Uncharacterized protein</fullName>
    </submittedName>
</protein>
<name>A0A6G1H846_9PEZI</name>
<dbReference type="OrthoDB" id="5428081at2759"/>
<keyword evidence="1" id="KW-0175">Coiled coil</keyword>
<keyword evidence="4" id="KW-1185">Reference proteome</keyword>
<dbReference type="Proteomes" id="UP000800041">
    <property type="component" value="Unassembled WGS sequence"/>
</dbReference>
<feature type="coiled-coil region" evidence="1">
    <location>
        <begin position="53"/>
        <end position="80"/>
    </location>
</feature>
<gene>
    <name evidence="3" type="ORF">K402DRAFT_327393</name>
</gene>
<evidence type="ECO:0000256" key="2">
    <source>
        <dbReference type="SAM" id="Phobius"/>
    </source>
</evidence>
<feature type="transmembrane region" description="Helical" evidence="2">
    <location>
        <begin position="12"/>
        <end position="31"/>
    </location>
</feature>